<comment type="cofactor">
    <cofactor evidence="1">
        <name>pyridoxal 5'-phosphate</name>
        <dbReference type="ChEBI" id="CHEBI:597326"/>
    </cofactor>
</comment>
<comment type="similarity">
    <text evidence="6 10">Belongs to the DegT/DnrJ/EryC1 family.</text>
</comment>
<evidence type="ECO:0000313" key="12">
    <source>
        <dbReference type="Proteomes" id="UP000634004"/>
    </source>
</evidence>
<dbReference type="InterPro" id="IPR015424">
    <property type="entry name" value="PyrdxlP-dep_Trfase"/>
</dbReference>
<evidence type="ECO:0000256" key="4">
    <source>
        <dbReference type="ARBA" id="ARBA00022679"/>
    </source>
</evidence>
<evidence type="ECO:0000256" key="7">
    <source>
        <dbReference type="ARBA" id="ARBA00051587"/>
    </source>
</evidence>
<dbReference type="CDD" id="cd00616">
    <property type="entry name" value="AHBA_syn"/>
    <property type="match status" value="1"/>
</dbReference>
<sequence length="464" mass="50966">MRILFVTNSKKKLVGVLTDGDVRRGLIAGFTLEEKISNVMNKNFVSYNDTMKDNVLKQSLSDRISVIPLVNDDGEVTRFVFNSDPTFIPAAQPSLKGNELAYTLDCIKSGWISSQGAYVGAFEKAFEQKTGTLNAVSVSNGTVALVLALSALGVGPGDEVIVPDLTFAASLNAVIHVGATPVIVDIELPSLSMDPKAVAAAITNQTKAIMPVHLYGQMCEMDELVRIAKENGILIVEDAAEALGSEYKGRHAGTIGDAGTFSFFANKLITTGEGGMVVFKDPEVAKRARILRDHGMDPAMRYWHLEVGHNFRMTNIQAAIGLAQLERFDELLGAKLAIAKHYTERLSDLSDDFLLPSARPSTLHSFWNYVVLLRDPDSLVRGSRLIDFMNSNRIEARRLFFPMHIMPPYQHLSFSGSYDNSISASNRGFALPCYIGLSEQEIDDICSILRKGVDMLDVERWARV</sequence>
<evidence type="ECO:0000256" key="6">
    <source>
        <dbReference type="ARBA" id="ARBA00037999"/>
    </source>
</evidence>
<comment type="caution">
    <text evidence="11">The sequence shown here is derived from an EMBL/GenBank/DDBJ whole genome shotgun (WGS) entry which is preliminary data.</text>
</comment>
<accession>A0A8J3G1D7</accession>
<reference evidence="11" key="1">
    <citation type="journal article" date="2014" name="Int. J. Syst. Evol. Microbiol.">
        <title>Complete genome sequence of Corynebacterium casei LMG S-19264T (=DSM 44701T), isolated from a smear-ripened cheese.</title>
        <authorList>
            <consortium name="US DOE Joint Genome Institute (JGI-PGF)"/>
            <person name="Walter F."/>
            <person name="Albersmeier A."/>
            <person name="Kalinowski J."/>
            <person name="Ruckert C."/>
        </authorList>
    </citation>
    <scope>NUCLEOTIDE SEQUENCE</scope>
    <source>
        <strain evidence="11">KCTC 32513</strain>
    </source>
</reference>
<evidence type="ECO:0000256" key="3">
    <source>
        <dbReference type="ARBA" id="ARBA00022576"/>
    </source>
</evidence>
<dbReference type="EMBL" id="BMZH01000002">
    <property type="protein sequence ID" value="GHA85062.1"/>
    <property type="molecule type" value="Genomic_DNA"/>
</dbReference>
<keyword evidence="3" id="KW-0032">Aminotransferase</keyword>
<keyword evidence="12" id="KW-1185">Reference proteome</keyword>
<evidence type="ECO:0000256" key="9">
    <source>
        <dbReference type="ARBA" id="ARBA00074221"/>
    </source>
</evidence>
<evidence type="ECO:0000256" key="10">
    <source>
        <dbReference type="RuleBase" id="RU004508"/>
    </source>
</evidence>
<dbReference type="InterPro" id="IPR000653">
    <property type="entry name" value="DegT/StrS_aminotransferase"/>
</dbReference>
<gene>
    <name evidence="11" type="primary">per</name>
    <name evidence="11" type="ORF">GCM10009069_05220</name>
</gene>
<keyword evidence="4" id="KW-0808">Transferase</keyword>
<organism evidence="11 12">
    <name type="scientific">Algimonas arctica</name>
    <dbReference type="NCBI Taxonomy" id="1479486"/>
    <lineage>
        <taxon>Bacteria</taxon>
        <taxon>Pseudomonadati</taxon>
        <taxon>Pseudomonadota</taxon>
        <taxon>Alphaproteobacteria</taxon>
        <taxon>Maricaulales</taxon>
        <taxon>Robiginitomaculaceae</taxon>
        <taxon>Algimonas</taxon>
    </lineage>
</organism>
<dbReference type="Gene3D" id="3.90.1150.10">
    <property type="entry name" value="Aspartate Aminotransferase, domain 1"/>
    <property type="match status" value="1"/>
</dbReference>
<proteinExistence type="inferred from homology"/>
<dbReference type="InterPro" id="IPR046342">
    <property type="entry name" value="CBS_dom_sf"/>
</dbReference>
<evidence type="ECO:0000256" key="5">
    <source>
        <dbReference type="ARBA" id="ARBA00022898"/>
    </source>
</evidence>
<name>A0A8J3G1D7_9PROT</name>
<dbReference type="Gene3D" id="3.40.640.10">
    <property type="entry name" value="Type I PLP-dependent aspartate aminotransferase-like (Major domain)"/>
    <property type="match status" value="1"/>
</dbReference>
<dbReference type="Gene3D" id="3.10.580.10">
    <property type="entry name" value="CBS-domain"/>
    <property type="match status" value="1"/>
</dbReference>
<dbReference type="FunFam" id="3.40.640.10:FF:000090">
    <property type="entry name" value="Pyridoxal phosphate-dependent aminotransferase"/>
    <property type="match status" value="1"/>
</dbReference>
<dbReference type="Pfam" id="PF01041">
    <property type="entry name" value="DegT_DnrJ_EryC1"/>
    <property type="match status" value="1"/>
</dbReference>
<dbReference type="GO" id="GO:0030170">
    <property type="term" value="F:pyridoxal phosphate binding"/>
    <property type="evidence" value="ECO:0007669"/>
    <property type="project" value="TreeGrafter"/>
</dbReference>
<dbReference type="InterPro" id="IPR015422">
    <property type="entry name" value="PyrdxlP-dep_Trfase_small"/>
</dbReference>
<keyword evidence="5 10" id="KW-0663">Pyridoxal phosphate</keyword>
<dbReference type="AlphaFoldDB" id="A0A8J3G1D7"/>
<dbReference type="PANTHER" id="PTHR30244">
    <property type="entry name" value="TRANSAMINASE"/>
    <property type="match status" value="1"/>
</dbReference>
<dbReference type="Proteomes" id="UP000634004">
    <property type="component" value="Unassembled WGS sequence"/>
</dbReference>
<evidence type="ECO:0000313" key="11">
    <source>
        <dbReference type="EMBL" id="GHA85062.1"/>
    </source>
</evidence>
<dbReference type="GO" id="GO:0000271">
    <property type="term" value="P:polysaccharide biosynthetic process"/>
    <property type="evidence" value="ECO:0007669"/>
    <property type="project" value="TreeGrafter"/>
</dbReference>
<dbReference type="InterPro" id="IPR015421">
    <property type="entry name" value="PyrdxlP-dep_Trfase_major"/>
</dbReference>
<dbReference type="SUPFAM" id="SSF53383">
    <property type="entry name" value="PLP-dependent transferases"/>
    <property type="match status" value="1"/>
</dbReference>
<comment type="pathway">
    <text evidence="2">Bacterial outer membrane biogenesis; LPS O-antigen biosynthesis.</text>
</comment>
<protein>
    <recommendedName>
        <fullName evidence="9">GDP-perosamine synthase</fullName>
        <ecNumber evidence="8">2.6.1.102</ecNumber>
    </recommendedName>
</protein>
<reference evidence="11" key="2">
    <citation type="submission" date="2020-09" db="EMBL/GenBank/DDBJ databases">
        <authorList>
            <person name="Sun Q."/>
            <person name="Kim S."/>
        </authorList>
    </citation>
    <scope>NUCLEOTIDE SEQUENCE</scope>
    <source>
        <strain evidence="11">KCTC 32513</strain>
    </source>
</reference>
<evidence type="ECO:0000256" key="2">
    <source>
        <dbReference type="ARBA" id="ARBA00005125"/>
    </source>
</evidence>
<dbReference type="GO" id="GO:0102933">
    <property type="term" value="F:GDP-4-dehydro-6-deoxy-D-mannose-4-aminotransferase activity"/>
    <property type="evidence" value="ECO:0007669"/>
    <property type="project" value="UniProtKB-EC"/>
</dbReference>
<dbReference type="SUPFAM" id="SSF54631">
    <property type="entry name" value="CBS-domain pair"/>
    <property type="match status" value="1"/>
</dbReference>
<dbReference type="PANTHER" id="PTHR30244:SF34">
    <property type="entry name" value="DTDP-4-AMINO-4,6-DIDEOXYGALACTOSE TRANSAMINASE"/>
    <property type="match status" value="1"/>
</dbReference>
<comment type="catalytic activity">
    <reaction evidence="7">
        <text>GDP-alpha-D-perosamine + 2-oxoglutarate = GDP-4-dehydro-alpha-D-rhamnose + L-glutamate</text>
        <dbReference type="Rhea" id="RHEA:36779"/>
        <dbReference type="ChEBI" id="CHEBI:16810"/>
        <dbReference type="ChEBI" id="CHEBI:29985"/>
        <dbReference type="ChEBI" id="CHEBI:57964"/>
        <dbReference type="ChEBI" id="CHEBI:73996"/>
        <dbReference type="EC" id="2.6.1.102"/>
    </reaction>
</comment>
<evidence type="ECO:0000256" key="1">
    <source>
        <dbReference type="ARBA" id="ARBA00001933"/>
    </source>
</evidence>
<dbReference type="EC" id="2.6.1.102" evidence="8"/>
<evidence type="ECO:0000256" key="8">
    <source>
        <dbReference type="ARBA" id="ARBA00066317"/>
    </source>
</evidence>